<proteinExistence type="inferred from homology"/>
<reference evidence="5" key="1">
    <citation type="submission" date="2017-02" db="EMBL/GenBank/DDBJ databases">
        <authorList>
            <person name="Varghese N."/>
            <person name="Submissions S."/>
        </authorList>
    </citation>
    <scope>NUCLEOTIDE SEQUENCE [LARGE SCALE GENOMIC DNA]</scope>
    <source>
        <strain evidence="5">DSM 15739</strain>
    </source>
</reference>
<dbReference type="OrthoDB" id="9803529at2"/>
<accession>A0A1T4KSD7</accession>
<dbReference type="InterPro" id="IPR011542">
    <property type="entry name" value="SUF_FeS_clus_asmbl_SufD"/>
</dbReference>
<evidence type="ECO:0000313" key="4">
    <source>
        <dbReference type="EMBL" id="SJZ45336.1"/>
    </source>
</evidence>
<feature type="domain" description="SUF system FeS cluster assembly SufBD N-terminal" evidence="3">
    <location>
        <begin position="25"/>
        <end position="163"/>
    </location>
</feature>
<dbReference type="InterPro" id="IPR000825">
    <property type="entry name" value="SUF_FeS_clus_asmbl_SufBD_core"/>
</dbReference>
<dbReference type="Pfam" id="PF19295">
    <property type="entry name" value="SufBD_N"/>
    <property type="match status" value="1"/>
</dbReference>
<dbReference type="GO" id="GO:0016226">
    <property type="term" value="P:iron-sulfur cluster assembly"/>
    <property type="evidence" value="ECO:0007669"/>
    <property type="project" value="InterPro"/>
</dbReference>
<dbReference type="InterPro" id="IPR055346">
    <property type="entry name" value="Fe-S_cluster_assembly_SufBD"/>
</dbReference>
<dbReference type="EMBL" id="FUWO01000005">
    <property type="protein sequence ID" value="SJZ45336.1"/>
    <property type="molecule type" value="Genomic_DNA"/>
</dbReference>
<dbReference type="InterPro" id="IPR045595">
    <property type="entry name" value="SufBD_N"/>
</dbReference>
<evidence type="ECO:0000313" key="5">
    <source>
        <dbReference type="Proteomes" id="UP000189941"/>
    </source>
</evidence>
<dbReference type="SUPFAM" id="SSF101960">
    <property type="entry name" value="Stabilizer of iron transporter SufD"/>
    <property type="match status" value="1"/>
</dbReference>
<name>A0A1T4KSD7_9LACT</name>
<evidence type="ECO:0000259" key="2">
    <source>
        <dbReference type="Pfam" id="PF01458"/>
    </source>
</evidence>
<gene>
    <name evidence="4" type="ORF">SAMN02746011_00839</name>
</gene>
<dbReference type="STRING" id="1121925.SAMN02746011_00839"/>
<dbReference type="AlphaFoldDB" id="A0A1T4KSD7"/>
<dbReference type="InterPro" id="IPR037284">
    <property type="entry name" value="SUF_FeS_clus_asmbl_SufBD_sf"/>
</dbReference>
<sequence>MSLNELHSQYELLPFAYELPTWFTQLRDEAAEKWEALELPKIERAKFHRWPLFDNVIADEEALMNPLTYGAAAALEMEVEEGAKIVHAGNSTIMESLPMDLKEQGIILMDLFEALVEYPELVEQYFGTVIPHQSDKVIAYNTAHLNGGLFIYVPKNIEIKLPIETILMADARYQQAFNKRVLIVVDENSSVDYLERVQAEGEATFSTTIIVEAIVKERARLKYMAIDTLPQNTHAYIKRYARTERDAHIDWAIGEMNDSNVILDLDTYLDGNGSESQVAIVGISSNKQVQAIDSKVVNRGHHTIGNIFQHGVILDRSTLTFNGIGLIENGAKHADAQQESRVLMLSDKARGDANPILLIEEFEVTAGHAASIGQVDEQQLHYLMSRGLTKETAEYLVIRGFLGPVILSMPSQKVRDELMEVIDHKLMSIKADDLND</sequence>
<dbReference type="Proteomes" id="UP000189941">
    <property type="component" value="Unassembled WGS sequence"/>
</dbReference>
<dbReference type="Pfam" id="PF01458">
    <property type="entry name" value="SUFBD_core"/>
    <property type="match status" value="1"/>
</dbReference>
<dbReference type="PANTHER" id="PTHR30508:SF1">
    <property type="entry name" value="UPF0051 PROTEIN ABCI8, CHLOROPLASTIC-RELATED"/>
    <property type="match status" value="1"/>
</dbReference>
<keyword evidence="5" id="KW-1185">Reference proteome</keyword>
<comment type="similarity">
    <text evidence="1">Belongs to the iron-sulfur cluster assembly SufBD family.</text>
</comment>
<feature type="domain" description="SUF system FeS cluster assembly SufBD core" evidence="2">
    <location>
        <begin position="175"/>
        <end position="401"/>
    </location>
</feature>
<organism evidence="4 5">
    <name type="scientific">Globicatella sulfidifaciens DSM 15739</name>
    <dbReference type="NCBI Taxonomy" id="1121925"/>
    <lineage>
        <taxon>Bacteria</taxon>
        <taxon>Bacillati</taxon>
        <taxon>Bacillota</taxon>
        <taxon>Bacilli</taxon>
        <taxon>Lactobacillales</taxon>
        <taxon>Aerococcaceae</taxon>
        <taxon>Globicatella</taxon>
    </lineage>
</organism>
<dbReference type="NCBIfam" id="TIGR01981">
    <property type="entry name" value="sufD"/>
    <property type="match status" value="1"/>
</dbReference>
<dbReference type="RefSeq" id="WP_078755632.1">
    <property type="nucleotide sequence ID" value="NZ_FUWO01000005.1"/>
</dbReference>
<dbReference type="PANTHER" id="PTHR30508">
    <property type="entry name" value="FES CLUSTER ASSEMBLY PROTEIN SUF"/>
    <property type="match status" value="1"/>
</dbReference>
<protein>
    <submittedName>
        <fullName evidence="4">Iron-regulated ABC transporter permease protein SufD</fullName>
    </submittedName>
</protein>
<evidence type="ECO:0000256" key="1">
    <source>
        <dbReference type="ARBA" id="ARBA00043967"/>
    </source>
</evidence>
<evidence type="ECO:0000259" key="3">
    <source>
        <dbReference type="Pfam" id="PF19295"/>
    </source>
</evidence>